<feature type="compositionally biased region" description="Basic and acidic residues" evidence="1">
    <location>
        <begin position="922"/>
        <end position="932"/>
    </location>
</feature>
<organism evidence="2 3">
    <name type="scientific">Rhizophagus irregularis (strain DAOM 181602 / DAOM 197198 / MUCL 43194)</name>
    <name type="common">Arbuscular mycorrhizal fungus</name>
    <name type="synonym">Glomus intraradices</name>
    <dbReference type="NCBI Taxonomy" id="747089"/>
    <lineage>
        <taxon>Eukaryota</taxon>
        <taxon>Fungi</taxon>
        <taxon>Fungi incertae sedis</taxon>
        <taxon>Mucoromycota</taxon>
        <taxon>Glomeromycotina</taxon>
        <taxon>Glomeromycetes</taxon>
        <taxon>Glomerales</taxon>
        <taxon>Glomeraceae</taxon>
        <taxon>Rhizophagus</taxon>
    </lineage>
</organism>
<evidence type="ECO:0000313" key="2">
    <source>
        <dbReference type="EMBL" id="POG63588.1"/>
    </source>
</evidence>
<dbReference type="VEuPathDB" id="FungiDB:RhiirFUN_016809"/>
<feature type="compositionally biased region" description="Low complexity" evidence="1">
    <location>
        <begin position="940"/>
        <end position="951"/>
    </location>
</feature>
<feature type="region of interest" description="Disordered" evidence="1">
    <location>
        <begin position="913"/>
        <end position="968"/>
    </location>
</feature>
<sequence length="980" mass="112644">MLLAQKNAGPNPGVIKLFSRLTDLNYKPGHNNHVYFQNLSISKDDVALLDTYNPKEILNKYIVRVAGKGFTVVDHPSEVYGFSDAHECIDGNLPLCLVLDIDARQKPDPMNPKFPSLDESKISREDLLSKILIACVDIINTDLKHFAILDAFTLASSSNANKCSWHIVYKYARFIDYRDLKGFVEKVADKVGKPYSKFIDIGLYKYRFSLRLLGSAKEDRVKRPAISSVKKGYHKLEDYLVQPKWNASEIWPRTFSSEKEEKKFQPIEDETALSNGASLVIAKYGWLEIGKIGNGFVHFQAQLYEVYPICEIKHEKDQLYGFLRKAENLKFDQERSIPDTMALKRFYMRNIYGKDMDDKIWDNLCNKKFVKYFSPPEPQKHFLRLSHFRKQGYDEESAMKGLEAKDIAQWEDSHYKARYNSEKSVAEDLHKSYSANHWKVIRELFQILGFTGIDDKRILSSNIISETFTQSCERFIKVLDQSLLLFGFKSRAKVTSDLNSAIRAINAIAGNWCDYTVKINRKKIGPKEKQVWERSYQINRQPYDGLGFGDKVRTISLDVLADKTTHTRYLKMRCLSGSYLPRYNQRNAHANHLRPEQFLERYNLSAESSPEQLSEHAPELNALLPDWKARKCVKEALARGTEKRSAFSKEQKEALVPDQRNMIYSVRKKAQEVTKSEDKWDIFINTLDLGPKGSKDGVIDDKEMKTTTASNKIQQERTEKRLANPGRTPEHFTFEKVHRRLQNIDTSKIPSMQDLADVIVMLSMRPAEVSSLQIINYKPDSEDPPAWYKAGYSWYCTGCRKQRDKPMPMRLLSMEKDLERARELLTWIQDAIKAGKLRDPVYTETEKRNNVPFAKFIKSLKTNQDEDEITPELLRKIGAKHASMIHAGPNPTPQHLDNLSEIALRHKINRLDAGKNYALGDPKSKKEPKSEPETGDGPKPQTQASSPASQSRNNDPKKSQTMDMDSMLAEIDAMLAEIWK</sequence>
<evidence type="ECO:0000313" key="3">
    <source>
        <dbReference type="Proteomes" id="UP000018888"/>
    </source>
</evidence>
<dbReference type="Proteomes" id="UP000018888">
    <property type="component" value="Unassembled WGS sequence"/>
</dbReference>
<evidence type="ECO:0000256" key="1">
    <source>
        <dbReference type="SAM" id="MobiDB-lite"/>
    </source>
</evidence>
<proteinExistence type="predicted"/>
<name>A0A2P4PDX5_RHIID</name>
<dbReference type="AlphaFoldDB" id="A0A2P4PDX5"/>
<protein>
    <submittedName>
        <fullName evidence="2">Uncharacterized protein</fullName>
    </submittedName>
</protein>
<reference evidence="2 3" key="2">
    <citation type="journal article" date="2018" name="New Phytol.">
        <title>High intraspecific genome diversity in the model arbuscular mycorrhizal symbiont Rhizophagus irregularis.</title>
        <authorList>
            <person name="Chen E.C.H."/>
            <person name="Morin E."/>
            <person name="Beaudet D."/>
            <person name="Noel J."/>
            <person name="Yildirir G."/>
            <person name="Ndikumana S."/>
            <person name="Charron P."/>
            <person name="St-Onge C."/>
            <person name="Giorgi J."/>
            <person name="Kruger M."/>
            <person name="Marton T."/>
            <person name="Ropars J."/>
            <person name="Grigoriev I.V."/>
            <person name="Hainaut M."/>
            <person name="Henrissat B."/>
            <person name="Roux C."/>
            <person name="Martin F."/>
            <person name="Corradi N."/>
        </authorList>
    </citation>
    <scope>NUCLEOTIDE SEQUENCE [LARGE SCALE GENOMIC DNA]</scope>
    <source>
        <strain evidence="2 3">DAOM 197198</strain>
    </source>
</reference>
<comment type="caution">
    <text evidence="2">The sequence shown here is derived from an EMBL/GenBank/DDBJ whole genome shotgun (WGS) entry which is preliminary data.</text>
</comment>
<gene>
    <name evidence="2" type="ORF">GLOIN_2v1484574</name>
</gene>
<reference evidence="2 3" key="1">
    <citation type="journal article" date="2013" name="Proc. Natl. Acad. Sci. U.S.A.">
        <title>Genome of an arbuscular mycorrhizal fungus provides insight into the oldest plant symbiosis.</title>
        <authorList>
            <person name="Tisserant E."/>
            <person name="Malbreil M."/>
            <person name="Kuo A."/>
            <person name="Kohler A."/>
            <person name="Symeonidi A."/>
            <person name="Balestrini R."/>
            <person name="Charron P."/>
            <person name="Duensing N."/>
            <person name="Frei Dit Frey N."/>
            <person name="Gianinazzi-Pearson V."/>
            <person name="Gilbert L.B."/>
            <person name="Handa Y."/>
            <person name="Herr J.R."/>
            <person name="Hijri M."/>
            <person name="Koul R."/>
            <person name="Kawaguchi M."/>
            <person name="Krajinski F."/>
            <person name="Lammers P.J."/>
            <person name="Masclaux F.G."/>
            <person name="Murat C."/>
            <person name="Morin E."/>
            <person name="Ndikumana S."/>
            <person name="Pagni M."/>
            <person name="Petitpierre D."/>
            <person name="Requena N."/>
            <person name="Rosikiewicz P."/>
            <person name="Riley R."/>
            <person name="Saito K."/>
            <person name="San Clemente H."/>
            <person name="Shapiro H."/>
            <person name="van Tuinen D."/>
            <person name="Becard G."/>
            <person name="Bonfante P."/>
            <person name="Paszkowski U."/>
            <person name="Shachar-Hill Y.Y."/>
            <person name="Tuskan G.A."/>
            <person name="Young P.W."/>
            <person name="Sanders I.R."/>
            <person name="Henrissat B."/>
            <person name="Rensing S.A."/>
            <person name="Grigoriev I.V."/>
            <person name="Corradi N."/>
            <person name="Roux C."/>
            <person name="Martin F."/>
        </authorList>
    </citation>
    <scope>NUCLEOTIDE SEQUENCE [LARGE SCALE GENOMIC DNA]</scope>
    <source>
        <strain evidence="2 3">DAOM 197198</strain>
    </source>
</reference>
<dbReference type="EMBL" id="AUPC02000263">
    <property type="protein sequence ID" value="POG63588.1"/>
    <property type="molecule type" value="Genomic_DNA"/>
</dbReference>
<keyword evidence="3" id="KW-1185">Reference proteome</keyword>
<accession>A0A2P4PDX5</accession>